<dbReference type="PANTHER" id="PTHR43280">
    <property type="entry name" value="ARAC-FAMILY TRANSCRIPTIONAL REGULATOR"/>
    <property type="match status" value="1"/>
</dbReference>
<dbReference type="Gene3D" id="1.10.10.60">
    <property type="entry name" value="Homeodomain-like"/>
    <property type="match status" value="1"/>
</dbReference>
<dbReference type="EMBL" id="CP028519">
    <property type="protein sequence ID" value="AVY93807.1"/>
    <property type="molecule type" value="Genomic_DNA"/>
</dbReference>
<accession>A0A2S0P941</accession>
<evidence type="ECO:0000259" key="4">
    <source>
        <dbReference type="PROSITE" id="PS01124"/>
    </source>
</evidence>
<keyword evidence="3" id="KW-0804">Transcription</keyword>
<dbReference type="InterPro" id="IPR009057">
    <property type="entry name" value="Homeodomain-like_sf"/>
</dbReference>
<dbReference type="RefSeq" id="WP_107888998.1">
    <property type="nucleotide sequence ID" value="NZ_CP028519.1"/>
</dbReference>
<dbReference type="KEGG" id="maer:DAI18_06935"/>
<dbReference type="PROSITE" id="PS01124">
    <property type="entry name" value="HTH_ARAC_FAMILY_2"/>
    <property type="match status" value="1"/>
</dbReference>
<evidence type="ECO:0000256" key="2">
    <source>
        <dbReference type="ARBA" id="ARBA00023125"/>
    </source>
</evidence>
<evidence type="ECO:0000313" key="6">
    <source>
        <dbReference type="Proteomes" id="UP000244173"/>
    </source>
</evidence>
<dbReference type="GO" id="GO:0003700">
    <property type="term" value="F:DNA-binding transcription factor activity"/>
    <property type="evidence" value="ECO:0007669"/>
    <property type="project" value="InterPro"/>
</dbReference>
<name>A0A2S0P941_9NEIS</name>
<dbReference type="STRING" id="1122240.GCA_000620105_03573"/>
<dbReference type="AlphaFoldDB" id="A0A2S0P941"/>
<dbReference type="PANTHER" id="PTHR43280:SF13">
    <property type="entry name" value="HTH-TYPE TRANSCRIPTIONAL ACTIVATOR RHAR"/>
    <property type="match status" value="1"/>
</dbReference>
<proteinExistence type="predicted"/>
<dbReference type="Pfam" id="PF12833">
    <property type="entry name" value="HTH_18"/>
    <property type="match status" value="1"/>
</dbReference>
<keyword evidence="6" id="KW-1185">Reference proteome</keyword>
<dbReference type="InterPro" id="IPR020449">
    <property type="entry name" value="Tscrpt_reg_AraC-type_HTH"/>
</dbReference>
<protein>
    <submittedName>
        <fullName evidence="5">AraC family transcriptional regulator</fullName>
    </submittedName>
</protein>
<dbReference type="SMART" id="SM00342">
    <property type="entry name" value="HTH_ARAC"/>
    <property type="match status" value="1"/>
</dbReference>
<evidence type="ECO:0000256" key="1">
    <source>
        <dbReference type="ARBA" id="ARBA00023015"/>
    </source>
</evidence>
<dbReference type="Proteomes" id="UP000244173">
    <property type="component" value="Chromosome"/>
</dbReference>
<keyword evidence="1" id="KW-0805">Transcription regulation</keyword>
<reference evidence="5 6" key="1">
    <citation type="submission" date="2018-04" db="EMBL/GenBank/DDBJ databases">
        <title>Denitrifier Microvirgula.</title>
        <authorList>
            <person name="Anderson E."/>
            <person name="Jang J."/>
            <person name="Ishii S."/>
        </authorList>
    </citation>
    <scope>NUCLEOTIDE SEQUENCE [LARGE SCALE GENOMIC DNA]</scope>
    <source>
        <strain evidence="5 6">BE2.4</strain>
    </source>
</reference>
<keyword evidence="2" id="KW-0238">DNA-binding</keyword>
<evidence type="ECO:0000313" key="5">
    <source>
        <dbReference type="EMBL" id="AVY93807.1"/>
    </source>
</evidence>
<sequence>MPYFDVQAADFRAIYPDVLGLLDEVPQGRFLREPVRIVGADRDVLGVVLLLAESMPVTLLRFTYVYCLGVDRHYFSALLRHSISGDQAFSDFIQANYLNQWSVVRFAEAFDMPLRKFNILFQDMYGMTAKRWLLEQRLQHARGLLLSTPMRVLDIALECGFSNHAHFTDSFRRRFHCNPRQFRLRAANKPCTDYR</sequence>
<dbReference type="InterPro" id="IPR018060">
    <property type="entry name" value="HTH_AraC"/>
</dbReference>
<evidence type="ECO:0000256" key="3">
    <source>
        <dbReference type="ARBA" id="ARBA00023163"/>
    </source>
</evidence>
<dbReference type="PRINTS" id="PR00032">
    <property type="entry name" value="HTHARAC"/>
</dbReference>
<gene>
    <name evidence="5" type="ORF">DAI18_06935</name>
</gene>
<dbReference type="OrthoDB" id="9816344at2"/>
<dbReference type="GO" id="GO:0043565">
    <property type="term" value="F:sequence-specific DNA binding"/>
    <property type="evidence" value="ECO:0007669"/>
    <property type="project" value="InterPro"/>
</dbReference>
<dbReference type="SUPFAM" id="SSF46689">
    <property type="entry name" value="Homeodomain-like"/>
    <property type="match status" value="1"/>
</dbReference>
<organism evidence="5 6">
    <name type="scientific">Microvirgula aerodenitrificans</name>
    <dbReference type="NCBI Taxonomy" id="57480"/>
    <lineage>
        <taxon>Bacteria</taxon>
        <taxon>Pseudomonadati</taxon>
        <taxon>Pseudomonadota</taxon>
        <taxon>Betaproteobacteria</taxon>
        <taxon>Neisseriales</taxon>
        <taxon>Aquaspirillaceae</taxon>
        <taxon>Microvirgula</taxon>
    </lineage>
</organism>
<feature type="domain" description="HTH araC/xylS-type" evidence="4">
    <location>
        <begin position="87"/>
        <end position="185"/>
    </location>
</feature>